<dbReference type="PROSITE" id="PS50297">
    <property type="entry name" value="ANK_REP_REGION"/>
    <property type="match status" value="2"/>
</dbReference>
<evidence type="ECO:0000256" key="1">
    <source>
        <dbReference type="ARBA" id="ARBA00022737"/>
    </source>
</evidence>
<dbReference type="GO" id="GO:0085020">
    <property type="term" value="P:protein K6-linked ubiquitination"/>
    <property type="evidence" value="ECO:0007669"/>
    <property type="project" value="TreeGrafter"/>
</dbReference>
<name>A0A7S0VSU5_9CRYP</name>
<dbReference type="InterPro" id="IPR002110">
    <property type="entry name" value="Ankyrin_rpt"/>
</dbReference>
<dbReference type="PANTHER" id="PTHR24171">
    <property type="entry name" value="ANKYRIN REPEAT DOMAIN-CONTAINING PROTEIN 39-RELATED"/>
    <property type="match status" value="1"/>
</dbReference>
<dbReference type="EMBL" id="HBFN01011640">
    <property type="protein sequence ID" value="CAD8791716.1"/>
    <property type="molecule type" value="Transcribed_RNA"/>
</dbReference>
<evidence type="ECO:0000313" key="5">
    <source>
        <dbReference type="EMBL" id="CAD8791716.1"/>
    </source>
</evidence>
<proteinExistence type="predicted"/>
<reference evidence="5" key="1">
    <citation type="submission" date="2021-01" db="EMBL/GenBank/DDBJ databases">
        <authorList>
            <person name="Corre E."/>
            <person name="Pelletier E."/>
            <person name="Niang G."/>
            <person name="Scheremetjew M."/>
            <person name="Finn R."/>
            <person name="Kale V."/>
            <person name="Holt S."/>
            <person name="Cochrane G."/>
            <person name="Meng A."/>
            <person name="Brown T."/>
            <person name="Cohen L."/>
        </authorList>
    </citation>
    <scope>NUCLEOTIDE SEQUENCE</scope>
    <source>
        <strain evidence="5">CCMP443</strain>
    </source>
</reference>
<keyword evidence="2 3" id="KW-0040">ANK repeat</keyword>
<dbReference type="InterPro" id="IPR036770">
    <property type="entry name" value="Ankyrin_rpt-contain_sf"/>
</dbReference>
<dbReference type="PANTHER" id="PTHR24171:SF8">
    <property type="entry name" value="BRCA1-ASSOCIATED RING DOMAIN PROTEIN 1"/>
    <property type="match status" value="1"/>
</dbReference>
<organism evidence="5">
    <name type="scientific">Hemiselmis tepida</name>
    <dbReference type="NCBI Taxonomy" id="464990"/>
    <lineage>
        <taxon>Eukaryota</taxon>
        <taxon>Cryptophyceae</taxon>
        <taxon>Cryptomonadales</taxon>
        <taxon>Hemiselmidaceae</taxon>
        <taxon>Hemiselmis</taxon>
    </lineage>
</organism>
<evidence type="ECO:0000256" key="4">
    <source>
        <dbReference type="SAM" id="SignalP"/>
    </source>
</evidence>
<accession>A0A7S0VSU5</accession>
<keyword evidence="4" id="KW-0732">Signal</keyword>
<dbReference type="PROSITE" id="PS50088">
    <property type="entry name" value="ANK_REPEAT"/>
    <property type="match status" value="2"/>
</dbReference>
<dbReference type="SUPFAM" id="SSF48403">
    <property type="entry name" value="Ankyrin repeat"/>
    <property type="match status" value="1"/>
</dbReference>
<feature type="chain" id="PRO_5030605476" evidence="4">
    <location>
        <begin position="24"/>
        <end position="214"/>
    </location>
</feature>
<keyword evidence="1" id="KW-0677">Repeat</keyword>
<feature type="repeat" description="ANK" evidence="3">
    <location>
        <begin position="144"/>
        <end position="176"/>
    </location>
</feature>
<gene>
    <name evidence="5" type="ORF">HTEP1355_LOCUS6739</name>
</gene>
<dbReference type="Gene3D" id="1.25.40.20">
    <property type="entry name" value="Ankyrin repeat-containing domain"/>
    <property type="match status" value="1"/>
</dbReference>
<dbReference type="GO" id="GO:0004842">
    <property type="term" value="F:ubiquitin-protein transferase activity"/>
    <property type="evidence" value="ECO:0007669"/>
    <property type="project" value="TreeGrafter"/>
</dbReference>
<evidence type="ECO:0000256" key="3">
    <source>
        <dbReference type="PROSITE-ProRule" id="PRU00023"/>
    </source>
</evidence>
<dbReference type="SMART" id="SM00248">
    <property type="entry name" value="ANK"/>
    <property type="match status" value="3"/>
</dbReference>
<feature type="repeat" description="ANK" evidence="3">
    <location>
        <begin position="111"/>
        <end position="143"/>
    </location>
</feature>
<protein>
    <submittedName>
        <fullName evidence="5">Uncharacterized protein</fullName>
    </submittedName>
</protein>
<evidence type="ECO:0000256" key="2">
    <source>
        <dbReference type="ARBA" id="ARBA00023043"/>
    </source>
</evidence>
<sequence length="214" mass="22202">MPPSAFPSMSALVALLCLQGAAGFLGAPTPLLTRGVAAPQSAFLGRCGLTLRAASSRPGAGAARGAGVGMGSLRMDLDAEMREAAEFGFAGKVEQLVKAGADVNSRDSDDLDKTAIHKAAFQGHIEAVSTLIDLGADPNLGTETGSTALHFAAAYGHLGLVDCLLKKGADPTVLNCDNESPLDMGKMKGRYSDRVDFVTIVKVLQEATDNWKKK</sequence>
<feature type="signal peptide" evidence="4">
    <location>
        <begin position="1"/>
        <end position="23"/>
    </location>
</feature>
<dbReference type="AlphaFoldDB" id="A0A7S0VSU5"/>
<dbReference type="Pfam" id="PF12796">
    <property type="entry name" value="Ank_2"/>
    <property type="match status" value="1"/>
</dbReference>